<sequence length="118" mass="12783">MKTLKTLVTSLQSVKSGGAEVTRMTKQHKARCSGLEVSRDTRNLRSPQVQGGRSECMGNKRDETPKLHVLLFWFYISPLSVKATCELRPSTVHLCTAEGMASGGGGGGGCTWMHLSET</sequence>
<evidence type="ECO:0000313" key="1">
    <source>
        <dbReference type="EMBL" id="MPC12638.1"/>
    </source>
</evidence>
<dbReference type="AlphaFoldDB" id="A0A5B7CU65"/>
<keyword evidence="2" id="KW-1185">Reference proteome</keyword>
<reference evidence="1 2" key="1">
    <citation type="submission" date="2019-05" db="EMBL/GenBank/DDBJ databases">
        <title>Another draft genome of Portunus trituberculatus and its Hox gene families provides insights of decapod evolution.</title>
        <authorList>
            <person name="Jeong J.-H."/>
            <person name="Song I."/>
            <person name="Kim S."/>
            <person name="Choi T."/>
            <person name="Kim D."/>
            <person name="Ryu S."/>
            <person name="Kim W."/>
        </authorList>
    </citation>
    <scope>NUCLEOTIDE SEQUENCE [LARGE SCALE GENOMIC DNA]</scope>
    <source>
        <tissue evidence="1">Muscle</tissue>
    </source>
</reference>
<protein>
    <submittedName>
        <fullName evidence="1">Uncharacterized protein</fullName>
    </submittedName>
</protein>
<gene>
    <name evidence="1" type="ORF">E2C01_005342</name>
</gene>
<dbReference type="EMBL" id="VSRR010000227">
    <property type="protein sequence ID" value="MPC12638.1"/>
    <property type="molecule type" value="Genomic_DNA"/>
</dbReference>
<accession>A0A5B7CU65</accession>
<proteinExistence type="predicted"/>
<evidence type="ECO:0000313" key="2">
    <source>
        <dbReference type="Proteomes" id="UP000324222"/>
    </source>
</evidence>
<organism evidence="1 2">
    <name type="scientific">Portunus trituberculatus</name>
    <name type="common">Swimming crab</name>
    <name type="synonym">Neptunus trituberculatus</name>
    <dbReference type="NCBI Taxonomy" id="210409"/>
    <lineage>
        <taxon>Eukaryota</taxon>
        <taxon>Metazoa</taxon>
        <taxon>Ecdysozoa</taxon>
        <taxon>Arthropoda</taxon>
        <taxon>Crustacea</taxon>
        <taxon>Multicrustacea</taxon>
        <taxon>Malacostraca</taxon>
        <taxon>Eumalacostraca</taxon>
        <taxon>Eucarida</taxon>
        <taxon>Decapoda</taxon>
        <taxon>Pleocyemata</taxon>
        <taxon>Brachyura</taxon>
        <taxon>Eubrachyura</taxon>
        <taxon>Portunoidea</taxon>
        <taxon>Portunidae</taxon>
        <taxon>Portuninae</taxon>
        <taxon>Portunus</taxon>
    </lineage>
</organism>
<comment type="caution">
    <text evidence="1">The sequence shown here is derived from an EMBL/GenBank/DDBJ whole genome shotgun (WGS) entry which is preliminary data.</text>
</comment>
<name>A0A5B7CU65_PORTR</name>
<dbReference type="Proteomes" id="UP000324222">
    <property type="component" value="Unassembled WGS sequence"/>
</dbReference>